<evidence type="ECO:0000256" key="1">
    <source>
        <dbReference type="ARBA" id="ARBA00000085"/>
    </source>
</evidence>
<gene>
    <name evidence="10" type="ORF">Lsed01_02380</name>
</gene>
<name>A0ABP9WJD2_9MICO</name>
<dbReference type="EC" id="2.7.13.3" evidence="2"/>
<dbReference type="SMART" id="SM00387">
    <property type="entry name" value="HATPase_c"/>
    <property type="match status" value="1"/>
</dbReference>
<keyword evidence="4" id="KW-0808">Transferase</keyword>
<proteinExistence type="predicted"/>
<sequence>MEWLAWSVAAVSAVAAAILAVALGRSRRRAAAAERRHRSDDSAAIALAASNERARIAREMHDVVAHTLSVVVAQADGGRFAGRTDPAAALTSLDTIADVSRAALTEMRALLGVLREGDTEAALGPQPSLADIPALVASIREGGLEVSYITTGTPRPLPIGAGLAAYRIVQEALTNVLKHAGPHVTAFVQLRWEDDALVVTVSDDGRGAASVGDGAGLGIAGMVERATVFGGALTAGPRAGGGYLVRARLPLTPRTATTTAPATTLEEDA</sequence>
<feature type="domain" description="Histidine kinase/HSP90-like ATPase" evidence="9">
    <location>
        <begin position="160"/>
        <end position="253"/>
    </location>
</feature>
<evidence type="ECO:0000256" key="4">
    <source>
        <dbReference type="ARBA" id="ARBA00022679"/>
    </source>
</evidence>
<dbReference type="Proteomes" id="UP001426770">
    <property type="component" value="Unassembled WGS sequence"/>
</dbReference>
<dbReference type="PANTHER" id="PTHR24421:SF10">
    <property type="entry name" value="NITRATE_NITRITE SENSOR PROTEIN NARQ"/>
    <property type="match status" value="1"/>
</dbReference>
<dbReference type="Gene3D" id="1.20.5.1930">
    <property type="match status" value="1"/>
</dbReference>
<evidence type="ECO:0000256" key="8">
    <source>
        <dbReference type="ARBA" id="ARBA00023012"/>
    </source>
</evidence>
<dbReference type="InterPro" id="IPR011712">
    <property type="entry name" value="Sig_transdc_His_kin_sub3_dim/P"/>
</dbReference>
<keyword evidence="7" id="KW-0067">ATP-binding</keyword>
<comment type="catalytic activity">
    <reaction evidence="1">
        <text>ATP + protein L-histidine = ADP + protein N-phospho-L-histidine.</text>
        <dbReference type="EC" id="2.7.13.3"/>
    </reaction>
</comment>
<evidence type="ECO:0000256" key="2">
    <source>
        <dbReference type="ARBA" id="ARBA00012438"/>
    </source>
</evidence>
<keyword evidence="11" id="KW-1185">Reference proteome</keyword>
<keyword evidence="5" id="KW-0547">Nucleotide-binding</keyword>
<dbReference type="CDD" id="cd16917">
    <property type="entry name" value="HATPase_UhpB-NarQ-NarX-like"/>
    <property type="match status" value="1"/>
</dbReference>
<evidence type="ECO:0000256" key="7">
    <source>
        <dbReference type="ARBA" id="ARBA00022840"/>
    </source>
</evidence>
<reference evidence="10 11" key="1">
    <citation type="submission" date="2024-02" db="EMBL/GenBank/DDBJ databases">
        <title>Lysinimicrobium sediminis NBRC 112286.</title>
        <authorList>
            <person name="Ichikawa N."/>
            <person name="Katano-Makiyama Y."/>
            <person name="Hidaka K."/>
        </authorList>
    </citation>
    <scope>NUCLEOTIDE SEQUENCE [LARGE SCALE GENOMIC DNA]</scope>
    <source>
        <strain evidence="10 11">NBRC 112286</strain>
    </source>
</reference>
<protein>
    <recommendedName>
        <fullName evidence="2">histidine kinase</fullName>
        <ecNumber evidence="2">2.7.13.3</ecNumber>
    </recommendedName>
</protein>
<evidence type="ECO:0000256" key="3">
    <source>
        <dbReference type="ARBA" id="ARBA00022553"/>
    </source>
</evidence>
<keyword evidence="8" id="KW-0902">Two-component regulatory system</keyword>
<dbReference type="InterPro" id="IPR036890">
    <property type="entry name" value="HATPase_C_sf"/>
</dbReference>
<evidence type="ECO:0000256" key="5">
    <source>
        <dbReference type="ARBA" id="ARBA00022741"/>
    </source>
</evidence>
<dbReference type="EMBL" id="BAABRR010000015">
    <property type="protein sequence ID" value="GAA5519922.1"/>
    <property type="molecule type" value="Genomic_DNA"/>
</dbReference>
<keyword evidence="3" id="KW-0597">Phosphoprotein</keyword>
<dbReference type="Pfam" id="PF07730">
    <property type="entry name" value="HisKA_3"/>
    <property type="match status" value="1"/>
</dbReference>
<organism evidence="10 11">
    <name type="scientific">Demequina sediminis</name>
    <dbReference type="NCBI Taxonomy" id="1930058"/>
    <lineage>
        <taxon>Bacteria</taxon>
        <taxon>Bacillati</taxon>
        <taxon>Actinomycetota</taxon>
        <taxon>Actinomycetes</taxon>
        <taxon>Micrococcales</taxon>
        <taxon>Demequinaceae</taxon>
        <taxon>Demequina</taxon>
    </lineage>
</organism>
<dbReference type="Pfam" id="PF02518">
    <property type="entry name" value="HATPase_c"/>
    <property type="match status" value="1"/>
</dbReference>
<keyword evidence="6" id="KW-0418">Kinase</keyword>
<evidence type="ECO:0000259" key="9">
    <source>
        <dbReference type="SMART" id="SM00387"/>
    </source>
</evidence>
<dbReference type="SUPFAM" id="SSF55874">
    <property type="entry name" value="ATPase domain of HSP90 chaperone/DNA topoisomerase II/histidine kinase"/>
    <property type="match status" value="1"/>
</dbReference>
<evidence type="ECO:0000313" key="10">
    <source>
        <dbReference type="EMBL" id="GAA5519922.1"/>
    </source>
</evidence>
<comment type="caution">
    <text evidence="10">The sequence shown here is derived from an EMBL/GenBank/DDBJ whole genome shotgun (WGS) entry which is preliminary data.</text>
</comment>
<dbReference type="InterPro" id="IPR003594">
    <property type="entry name" value="HATPase_dom"/>
</dbReference>
<dbReference type="InterPro" id="IPR050482">
    <property type="entry name" value="Sensor_HK_TwoCompSys"/>
</dbReference>
<dbReference type="RefSeq" id="WP_345380292.1">
    <property type="nucleotide sequence ID" value="NZ_BAABRR010000015.1"/>
</dbReference>
<accession>A0ABP9WJD2</accession>
<evidence type="ECO:0000256" key="6">
    <source>
        <dbReference type="ARBA" id="ARBA00022777"/>
    </source>
</evidence>
<dbReference type="PANTHER" id="PTHR24421">
    <property type="entry name" value="NITRATE/NITRITE SENSOR PROTEIN NARX-RELATED"/>
    <property type="match status" value="1"/>
</dbReference>
<dbReference type="Gene3D" id="3.30.565.10">
    <property type="entry name" value="Histidine kinase-like ATPase, C-terminal domain"/>
    <property type="match status" value="1"/>
</dbReference>
<evidence type="ECO:0000313" key="11">
    <source>
        <dbReference type="Proteomes" id="UP001426770"/>
    </source>
</evidence>